<proteinExistence type="predicted"/>
<dbReference type="GO" id="GO:0003700">
    <property type="term" value="F:DNA-binding transcription factor activity"/>
    <property type="evidence" value="ECO:0007669"/>
    <property type="project" value="InterPro"/>
</dbReference>
<dbReference type="InParanoid" id="J4UF70"/>
<name>J4UF70_BEAB2</name>
<dbReference type="AlphaFoldDB" id="J4UF70"/>
<feature type="domain" description="C2H2-type" evidence="2">
    <location>
        <begin position="440"/>
        <end position="471"/>
    </location>
</feature>
<dbReference type="SMART" id="SM00355">
    <property type="entry name" value="ZnF_C2H2"/>
    <property type="match status" value="3"/>
</dbReference>
<dbReference type="Gene3D" id="3.30.160.60">
    <property type="entry name" value="Classic Zinc Finger"/>
    <property type="match status" value="1"/>
</dbReference>
<dbReference type="HOGENOM" id="CLU_469269_0_0_1"/>
<feature type="domain" description="C2H2-type" evidence="2">
    <location>
        <begin position="407"/>
        <end position="434"/>
    </location>
</feature>
<evidence type="ECO:0000256" key="1">
    <source>
        <dbReference type="SAM" id="MobiDB-lite"/>
    </source>
</evidence>
<evidence type="ECO:0000313" key="3">
    <source>
        <dbReference type="EMBL" id="EJP61087.1"/>
    </source>
</evidence>
<evidence type="ECO:0000259" key="2">
    <source>
        <dbReference type="SMART" id="SM00355"/>
    </source>
</evidence>
<dbReference type="Proteomes" id="UP000002762">
    <property type="component" value="Unassembled WGS sequence"/>
</dbReference>
<keyword evidence="4" id="KW-1185">Reference proteome</keyword>
<dbReference type="PANTHER" id="PTHR23225:SF2">
    <property type="entry name" value="AT09679P-RELATED"/>
    <property type="match status" value="1"/>
</dbReference>
<sequence length="581" mass="63986">MILSSTEVVLMETILRLSTDTDKEAVSGTITNRSSHFTRSLIRRSMTGHIAGHGHAAGVDSRVFVCMEPAGKRRKLAPKLNASASFPSGPRSKLYQHEPRHIVPDAPHHSRRHEFEALKRHLHDAAMIINRQTSQLNTSYANVSLLPESLSDAASPEATRTLGGPHGLTPGSKLTFDEARVLVCTTFVGNATPDMSDFRSWLCNTPPLAAQTTIEGVFLGPPTVLLLSMSTSLWASVQHDKIWNYLGNITSCNLASLYSKMVGAPATSTAVTEPSTATTMAPEAAKDERPDEQTIPIAKIHQSLAANGLEQLKALSHVRHRSGDAAVNTSPQRAVLPVAMPALHPGFRNLTRSEPMPVLDSGTGSTGARMRRMLGKPDIRCAHCSHTPFKDASSLRKHIAAAHTRPFPCAFYFAGCTSIFGSKNEWKRHIASQHLCLQYYRCSICSQTTSEGKDIEFNRKDLFTQHLRRMHAPFKRALTRGENGQQQSERNMQQACLKQRRRPPQRSSCSKPGCVKTFEGPTAWDEWTAHVGRHMEKGEGENLGVDDLLLRYALDEGIIEKVGDKGYQLCKSHTSLREGEP</sequence>
<protein>
    <submittedName>
        <fullName evidence="3">C2H2 finger domain protein, putative</fullName>
    </submittedName>
</protein>
<feature type="region of interest" description="Disordered" evidence="1">
    <location>
        <begin position="478"/>
        <end position="513"/>
    </location>
</feature>
<dbReference type="STRING" id="655819.J4UF70"/>
<dbReference type="InterPro" id="IPR039970">
    <property type="entry name" value="TF_Grauzone"/>
</dbReference>
<evidence type="ECO:0000313" key="4">
    <source>
        <dbReference type="Proteomes" id="UP000002762"/>
    </source>
</evidence>
<dbReference type="OrthoDB" id="5388486at2759"/>
<accession>J4UF70</accession>
<reference evidence="3 4" key="1">
    <citation type="journal article" date="2012" name="Sci. Rep.">
        <title>Genomic perspectives on the evolution of fungal entomopathogenicity in Beauveria bassiana.</title>
        <authorList>
            <person name="Xiao G."/>
            <person name="Ying S.H."/>
            <person name="Zheng P."/>
            <person name="Wang Z.L."/>
            <person name="Zhang S."/>
            <person name="Xie X.Q."/>
            <person name="Shang Y."/>
            <person name="St Leger R.J."/>
            <person name="Zhao G.P."/>
            <person name="Wang C."/>
            <person name="Feng M.G."/>
        </authorList>
    </citation>
    <scope>NUCLEOTIDE SEQUENCE [LARGE SCALE GENOMIC DNA]</scope>
    <source>
        <strain evidence="3 4">ARSEF 2860</strain>
    </source>
</reference>
<organism evidence="3 4">
    <name type="scientific">Beauveria bassiana (strain ARSEF 2860)</name>
    <name type="common">White muscardine disease fungus</name>
    <name type="synonym">Tritirachium shiotae</name>
    <dbReference type="NCBI Taxonomy" id="655819"/>
    <lineage>
        <taxon>Eukaryota</taxon>
        <taxon>Fungi</taxon>
        <taxon>Dikarya</taxon>
        <taxon>Ascomycota</taxon>
        <taxon>Pezizomycotina</taxon>
        <taxon>Sordariomycetes</taxon>
        <taxon>Hypocreomycetidae</taxon>
        <taxon>Hypocreales</taxon>
        <taxon>Cordycipitaceae</taxon>
        <taxon>Beauveria</taxon>
    </lineage>
</organism>
<dbReference type="EMBL" id="JH725226">
    <property type="protein sequence ID" value="EJP61087.1"/>
    <property type="molecule type" value="Genomic_DNA"/>
</dbReference>
<dbReference type="InterPro" id="IPR013087">
    <property type="entry name" value="Znf_C2H2_type"/>
</dbReference>
<dbReference type="RefSeq" id="XP_008603273.1">
    <property type="nucleotide sequence ID" value="XM_008605051.1"/>
</dbReference>
<dbReference type="GeneID" id="19892966"/>
<gene>
    <name evidence="3" type="ORF">BBA_09954</name>
</gene>
<dbReference type="PANTHER" id="PTHR23225">
    <property type="entry name" value="ZINC FINGER PROTEIN"/>
    <property type="match status" value="1"/>
</dbReference>
<feature type="compositionally biased region" description="Polar residues" evidence="1">
    <location>
        <begin position="482"/>
        <end position="496"/>
    </location>
</feature>
<feature type="domain" description="C2H2-type" evidence="2">
    <location>
        <begin position="379"/>
        <end position="403"/>
    </location>
</feature>